<dbReference type="PANTHER" id="PTHR46825:SF7">
    <property type="entry name" value="D-ALANYL-D-ALANINE CARBOXYPEPTIDASE"/>
    <property type="match status" value="1"/>
</dbReference>
<dbReference type="Gene3D" id="3.40.710.10">
    <property type="entry name" value="DD-peptidase/beta-lactamase superfamily"/>
    <property type="match status" value="1"/>
</dbReference>
<accession>A0ABY2J1R2</accession>
<reference evidence="2 3" key="1">
    <citation type="submission" date="2019-03" db="EMBL/GenBank/DDBJ databases">
        <title>Genomics of glacier-inhabiting Cryobacterium strains.</title>
        <authorList>
            <person name="Liu Q."/>
            <person name="Xin Y.-H."/>
        </authorList>
    </citation>
    <scope>NUCLEOTIDE SEQUENCE [LARGE SCALE GENOMIC DNA]</scope>
    <source>
        <strain evidence="2 3">TMT4-23</strain>
    </source>
</reference>
<dbReference type="InterPro" id="IPR050491">
    <property type="entry name" value="AmpC-like"/>
</dbReference>
<evidence type="ECO:0000313" key="2">
    <source>
        <dbReference type="EMBL" id="TFC97644.1"/>
    </source>
</evidence>
<protein>
    <submittedName>
        <fullName evidence="2">Class A beta-lactamase-related serine hydrolase</fullName>
    </submittedName>
</protein>
<dbReference type="RefSeq" id="WP_134364081.1">
    <property type="nucleotide sequence ID" value="NZ_SOGJ01000023.1"/>
</dbReference>
<gene>
    <name evidence="2" type="ORF">E3O65_12875</name>
</gene>
<keyword evidence="3" id="KW-1185">Reference proteome</keyword>
<dbReference type="SUPFAM" id="SSF56601">
    <property type="entry name" value="beta-lactamase/transpeptidase-like"/>
    <property type="match status" value="1"/>
</dbReference>
<dbReference type="Pfam" id="PF00144">
    <property type="entry name" value="Beta-lactamase"/>
    <property type="match status" value="1"/>
</dbReference>
<name>A0ABY2J1R2_9MICO</name>
<dbReference type="InterPro" id="IPR012338">
    <property type="entry name" value="Beta-lactam/transpept-like"/>
</dbReference>
<dbReference type="Proteomes" id="UP000298355">
    <property type="component" value="Unassembled WGS sequence"/>
</dbReference>
<dbReference type="PANTHER" id="PTHR46825">
    <property type="entry name" value="D-ALANYL-D-ALANINE-CARBOXYPEPTIDASE/ENDOPEPTIDASE AMPH"/>
    <property type="match status" value="1"/>
</dbReference>
<comment type="caution">
    <text evidence="2">The sequence shown here is derived from an EMBL/GenBank/DDBJ whole genome shotgun (WGS) entry which is preliminary data.</text>
</comment>
<dbReference type="GO" id="GO:0016787">
    <property type="term" value="F:hydrolase activity"/>
    <property type="evidence" value="ECO:0007669"/>
    <property type="project" value="UniProtKB-KW"/>
</dbReference>
<keyword evidence="2" id="KW-0378">Hydrolase</keyword>
<dbReference type="EMBL" id="SOGJ01000023">
    <property type="protein sequence ID" value="TFC97644.1"/>
    <property type="molecule type" value="Genomic_DNA"/>
</dbReference>
<evidence type="ECO:0000259" key="1">
    <source>
        <dbReference type="Pfam" id="PF00144"/>
    </source>
</evidence>
<sequence>MLTPHLAAALRWGKLVLSIGDAITKPNTRRFALLSLVLGTVVLLSGCTSASPGPAASGEPVSAEIAVQLDEAVAEAMTLSGSSGALVGVWAANGEWTAASGTTEIGGSAPMSADMHFRIGTNTTAMTCTVLLRLVDTGTVALEDEVSTYLPRIVGVAGVTLGQLCQGTSGLGSYSPALAAEFVHNPARSWPAMEVVSQGLAAPRSGVPGSRWSQSNTGIVLLGMALEQATGTKWSALYDQYIFHPLGLHDTSYPHAGDLNLPSPHAHGYAATVGADGPICTAITDSTLLSNSMSGVAGGVVSTLADMKIWSSALAAGSLLSETATQAQWDTVPEDVAAPSWKRYGLGAEQIGPLRGGSGSIPGFISATLADPDEALTVVVALNNSSAGDQFALALARRLAAIMARAPAEDTGTPLWAALPWSDDQARSDLAANGACPTDPTAVTDANID</sequence>
<evidence type="ECO:0000313" key="3">
    <source>
        <dbReference type="Proteomes" id="UP000298355"/>
    </source>
</evidence>
<organism evidence="2 3">
    <name type="scientific">Cryobacterium breve</name>
    <dbReference type="NCBI Taxonomy" id="1259258"/>
    <lineage>
        <taxon>Bacteria</taxon>
        <taxon>Bacillati</taxon>
        <taxon>Actinomycetota</taxon>
        <taxon>Actinomycetes</taxon>
        <taxon>Micrococcales</taxon>
        <taxon>Microbacteriaceae</taxon>
        <taxon>Cryobacterium</taxon>
    </lineage>
</organism>
<proteinExistence type="predicted"/>
<dbReference type="InterPro" id="IPR001466">
    <property type="entry name" value="Beta-lactam-related"/>
</dbReference>
<feature type="domain" description="Beta-lactamase-related" evidence="1">
    <location>
        <begin position="69"/>
        <end position="400"/>
    </location>
</feature>